<accession>A0AAV2FBJ9</accession>
<feature type="region of interest" description="Disordered" evidence="1">
    <location>
        <begin position="53"/>
        <end position="104"/>
    </location>
</feature>
<dbReference type="PROSITE" id="PS51257">
    <property type="entry name" value="PROKAR_LIPOPROTEIN"/>
    <property type="match status" value="1"/>
</dbReference>
<reference evidence="2 3" key="1">
    <citation type="submission" date="2024-04" db="EMBL/GenBank/DDBJ databases">
        <authorList>
            <person name="Fracassetti M."/>
        </authorList>
    </citation>
    <scope>NUCLEOTIDE SEQUENCE [LARGE SCALE GENOMIC DNA]</scope>
</reference>
<dbReference type="AlphaFoldDB" id="A0AAV2FBJ9"/>
<feature type="compositionally biased region" description="Basic and acidic residues" evidence="1">
    <location>
        <begin position="87"/>
        <end position="104"/>
    </location>
</feature>
<gene>
    <name evidence="2" type="ORF">LTRI10_LOCUS35480</name>
</gene>
<dbReference type="Proteomes" id="UP001497516">
    <property type="component" value="Chromosome 6"/>
</dbReference>
<proteinExistence type="predicted"/>
<sequence length="104" mass="11302">MSRRGRAVTGGGGRKTGNTTVAITAVGCNAMDRPRLYPSRRPKVSVFLSWPPNCGRRRDLGDNGGGAPTVGIIEEKEVEPVEEEPKEENHSKLERENADIDATK</sequence>
<evidence type="ECO:0000256" key="1">
    <source>
        <dbReference type="SAM" id="MobiDB-lite"/>
    </source>
</evidence>
<evidence type="ECO:0000313" key="2">
    <source>
        <dbReference type="EMBL" id="CAL1395020.1"/>
    </source>
</evidence>
<keyword evidence="3" id="KW-1185">Reference proteome</keyword>
<protein>
    <submittedName>
        <fullName evidence="2">Uncharacterized protein</fullName>
    </submittedName>
</protein>
<name>A0AAV2FBJ9_9ROSI</name>
<dbReference type="EMBL" id="OZ034819">
    <property type="protein sequence ID" value="CAL1395020.1"/>
    <property type="molecule type" value="Genomic_DNA"/>
</dbReference>
<evidence type="ECO:0000313" key="3">
    <source>
        <dbReference type="Proteomes" id="UP001497516"/>
    </source>
</evidence>
<organism evidence="2 3">
    <name type="scientific">Linum trigynum</name>
    <dbReference type="NCBI Taxonomy" id="586398"/>
    <lineage>
        <taxon>Eukaryota</taxon>
        <taxon>Viridiplantae</taxon>
        <taxon>Streptophyta</taxon>
        <taxon>Embryophyta</taxon>
        <taxon>Tracheophyta</taxon>
        <taxon>Spermatophyta</taxon>
        <taxon>Magnoliopsida</taxon>
        <taxon>eudicotyledons</taxon>
        <taxon>Gunneridae</taxon>
        <taxon>Pentapetalae</taxon>
        <taxon>rosids</taxon>
        <taxon>fabids</taxon>
        <taxon>Malpighiales</taxon>
        <taxon>Linaceae</taxon>
        <taxon>Linum</taxon>
    </lineage>
</organism>